<dbReference type="EMBL" id="MWPV01000007">
    <property type="protein sequence ID" value="OUL56242.1"/>
    <property type="molecule type" value="Genomic_DNA"/>
</dbReference>
<keyword evidence="2" id="KW-0732">Signal</keyword>
<evidence type="ECO:0000256" key="1">
    <source>
        <dbReference type="ARBA" id="ARBA00008520"/>
    </source>
</evidence>
<keyword evidence="3" id="KW-0408">Iron</keyword>
<reference evidence="4 5" key="1">
    <citation type="submission" date="2017-02" db="EMBL/GenBank/DDBJ databases">
        <title>Pseudoalteromonas ulvae TC14 Genome.</title>
        <authorList>
            <person name="Molmeret M."/>
        </authorList>
    </citation>
    <scope>NUCLEOTIDE SEQUENCE [LARGE SCALE GENOMIC DNA]</scope>
    <source>
        <strain evidence="4">TC14</strain>
    </source>
</reference>
<sequence>MKKSHLSFIFLFLLPTAEALSKQEQELNIYSFRQQEIIAPVVSAFEQQTGIRVNVVHGKSHYLLSRLAEDGVRSHADVLLTSDLAQLNHAHDLLQPFEYFEQLTELNPDLYDQQRYWVSVSIRGRALFSSADTRLPIPQSFSQLSKPMYQGQFCIRDWQHSYNTTLIRTLKATQNADDIAWLQSKDSLLAKRPSGGDRDQLKALAQGKCQFAFANHYYFEMLKASDNKKDQKVTSQLTLHWLKTSQGSTPVSTTTVAITRHSPNVESANRFVQFLLTETTQQTYAESLFEFPVIHSKQGQFTQQYSPFIPALDLIKPALLFK</sequence>
<dbReference type="RefSeq" id="WP_086745756.1">
    <property type="nucleotide sequence ID" value="NZ_MWPV01000007.1"/>
</dbReference>
<name>A0A2C9ZZQ6_PSEDV</name>
<dbReference type="PIRSF" id="PIRSF002825">
    <property type="entry name" value="CfbpA"/>
    <property type="match status" value="1"/>
</dbReference>
<evidence type="ECO:0000256" key="2">
    <source>
        <dbReference type="ARBA" id="ARBA00022729"/>
    </source>
</evidence>
<feature type="binding site" evidence="3">
    <location>
        <position position="218"/>
    </location>
    <ligand>
        <name>Fe cation</name>
        <dbReference type="ChEBI" id="CHEBI:24875"/>
    </ligand>
</feature>
<dbReference type="AlphaFoldDB" id="A0A2C9ZZQ6"/>
<proteinExistence type="inferred from homology"/>
<comment type="similarity">
    <text evidence="1">Belongs to the bacterial solute-binding protein 1 family.</text>
</comment>
<dbReference type="OrthoDB" id="9769567at2"/>
<evidence type="ECO:0000313" key="4">
    <source>
        <dbReference type="EMBL" id="OUL56242.1"/>
    </source>
</evidence>
<feature type="binding site" evidence="3">
    <location>
        <position position="217"/>
    </location>
    <ligand>
        <name>Fe cation</name>
        <dbReference type="ChEBI" id="CHEBI:24875"/>
    </ligand>
</feature>
<keyword evidence="3" id="KW-0479">Metal-binding</keyword>
<dbReference type="InterPro" id="IPR026045">
    <property type="entry name" value="Ferric-bd"/>
</dbReference>
<dbReference type="InterPro" id="IPR006059">
    <property type="entry name" value="SBP"/>
</dbReference>
<evidence type="ECO:0000256" key="3">
    <source>
        <dbReference type="PIRSR" id="PIRSR002825-1"/>
    </source>
</evidence>
<comment type="caution">
    <text evidence="4">The sequence shown here is derived from an EMBL/GenBank/DDBJ whole genome shotgun (WGS) entry which is preliminary data.</text>
</comment>
<dbReference type="SUPFAM" id="SSF53850">
    <property type="entry name" value="Periplasmic binding protein-like II"/>
    <property type="match status" value="1"/>
</dbReference>
<accession>A0A2C9ZZQ6</accession>
<dbReference type="Gene3D" id="3.40.190.10">
    <property type="entry name" value="Periplasmic binding protein-like II"/>
    <property type="match status" value="2"/>
</dbReference>
<dbReference type="Pfam" id="PF13416">
    <property type="entry name" value="SBP_bac_8"/>
    <property type="match status" value="1"/>
</dbReference>
<dbReference type="Proteomes" id="UP000194841">
    <property type="component" value="Unassembled WGS sequence"/>
</dbReference>
<dbReference type="GO" id="GO:0030288">
    <property type="term" value="C:outer membrane-bounded periplasmic space"/>
    <property type="evidence" value="ECO:0007669"/>
    <property type="project" value="TreeGrafter"/>
</dbReference>
<dbReference type="GO" id="GO:0046872">
    <property type="term" value="F:metal ion binding"/>
    <property type="evidence" value="ECO:0007669"/>
    <property type="project" value="UniProtKB-KW"/>
</dbReference>
<organism evidence="4 5">
    <name type="scientific">Pseudoalteromonas ulvae</name>
    <dbReference type="NCBI Taxonomy" id="107327"/>
    <lineage>
        <taxon>Bacteria</taxon>
        <taxon>Pseudomonadati</taxon>
        <taxon>Pseudomonadota</taxon>
        <taxon>Gammaproteobacteria</taxon>
        <taxon>Alteromonadales</taxon>
        <taxon>Pseudoalteromonadaceae</taxon>
        <taxon>Pseudoalteromonas</taxon>
    </lineage>
</organism>
<gene>
    <name evidence="4" type="ORF">B1199_19210</name>
</gene>
<protein>
    <recommendedName>
        <fullName evidence="6">Iron-binding protein FbpA</fullName>
    </recommendedName>
</protein>
<keyword evidence="5" id="KW-1185">Reference proteome</keyword>
<evidence type="ECO:0000313" key="5">
    <source>
        <dbReference type="Proteomes" id="UP000194841"/>
    </source>
</evidence>
<evidence type="ECO:0008006" key="6">
    <source>
        <dbReference type="Google" id="ProtNLM"/>
    </source>
</evidence>
<dbReference type="PANTHER" id="PTHR30006:SF15">
    <property type="entry name" value="IRON-UTILIZATION PERIPLASMIC PROTEIN"/>
    <property type="match status" value="1"/>
</dbReference>
<dbReference type="PANTHER" id="PTHR30006">
    <property type="entry name" value="THIAMINE-BINDING PERIPLASMIC PROTEIN-RELATED"/>
    <property type="match status" value="1"/>
</dbReference>